<keyword evidence="1" id="KW-0732">Signal</keyword>
<name>A0ABQ3IKB8_9GAMM</name>
<evidence type="ECO:0000256" key="1">
    <source>
        <dbReference type="SAM" id="SignalP"/>
    </source>
</evidence>
<protein>
    <recommendedName>
        <fullName evidence="4">DUF3019 domain-containing protein</fullName>
    </recommendedName>
</protein>
<dbReference type="RefSeq" id="WP_189377603.1">
    <property type="nucleotide sequence ID" value="NZ_BNAH01000005.1"/>
</dbReference>
<dbReference type="Proteomes" id="UP000626370">
    <property type="component" value="Unassembled WGS sequence"/>
</dbReference>
<evidence type="ECO:0008006" key="4">
    <source>
        <dbReference type="Google" id="ProtNLM"/>
    </source>
</evidence>
<evidence type="ECO:0000313" key="2">
    <source>
        <dbReference type="EMBL" id="GHE86427.1"/>
    </source>
</evidence>
<dbReference type="EMBL" id="BNAH01000005">
    <property type="protein sequence ID" value="GHE86427.1"/>
    <property type="molecule type" value="Genomic_DNA"/>
</dbReference>
<accession>A0ABQ3IKB8</accession>
<sequence>MRSNNWFRYSLVYFPIQCFSVSAFASQPQAILEITPKICIVEKSGDPCSMEINVSWQSPTISNYCLYQEELAIKCWKNTRHVNTNIPITLQKNNIFTLRNDSQIFAAKTIRVSGVSPQRYRRKLRADWSVF</sequence>
<feature type="chain" id="PRO_5046769419" description="DUF3019 domain-containing protein" evidence="1">
    <location>
        <begin position="26"/>
        <end position="131"/>
    </location>
</feature>
<evidence type="ECO:0000313" key="3">
    <source>
        <dbReference type="Proteomes" id="UP000626370"/>
    </source>
</evidence>
<proteinExistence type="predicted"/>
<comment type="caution">
    <text evidence="2">The sequence shown here is derived from an EMBL/GenBank/DDBJ whole genome shotgun (WGS) entry which is preliminary data.</text>
</comment>
<reference evidence="3" key="1">
    <citation type="journal article" date="2019" name="Int. J. Syst. Evol. Microbiol.">
        <title>The Global Catalogue of Microorganisms (GCM) 10K type strain sequencing project: providing services to taxonomists for standard genome sequencing and annotation.</title>
        <authorList>
            <consortium name="The Broad Institute Genomics Platform"/>
            <consortium name="The Broad Institute Genome Sequencing Center for Infectious Disease"/>
            <person name="Wu L."/>
            <person name="Ma J."/>
        </authorList>
    </citation>
    <scope>NUCLEOTIDE SEQUENCE [LARGE SCALE GENOMIC DNA]</scope>
    <source>
        <strain evidence="3">CGMCC 1.15922</strain>
    </source>
</reference>
<dbReference type="InterPro" id="IPR021559">
    <property type="entry name" value="DUF3019"/>
</dbReference>
<keyword evidence="3" id="KW-1185">Reference proteome</keyword>
<organism evidence="2 3">
    <name type="scientific">Thalassotalea profundi</name>
    <dbReference type="NCBI Taxonomy" id="2036687"/>
    <lineage>
        <taxon>Bacteria</taxon>
        <taxon>Pseudomonadati</taxon>
        <taxon>Pseudomonadota</taxon>
        <taxon>Gammaproteobacteria</taxon>
        <taxon>Alteromonadales</taxon>
        <taxon>Colwelliaceae</taxon>
        <taxon>Thalassotalea</taxon>
    </lineage>
</organism>
<gene>
    <name evidence="2" type="ORF">GCM10011501_14510</name>
</gene>
<feature type="signal peptide" evidence="1">
    <location>
        <begin position="1"/>
        <end position="25"/>
    </location>
</feature>
<dbReference type="Pfam" id="PF11456">
    <property type="entry name" value="DUF3019"/>
    <property type="match status" value="1"/>
</dbReference>